<name>A0A834N7G2_VESVU</name>
<sequence>MRFLPAHPRTGATAPWGWTEAKEILKANGNGGVQLQDVLDVHGSKTGSESQSIPSTVHHPPPFTTSNIIGTGGTTKVGASAERLRSKYPQKQMPNATLPLPGGLCRLREFCPVAEVPTPARRIRPSQWDITRPTPAEHCVRALSRIEKKQKKKRVLESWENRIQRVKAKDY</sequence>
<protein>
    <submittedName>
        <fullName evidence="2">Uncharacterized protein</fullName>
    </submittedName>
</protein>
<evidence type="ECO:0000313" key="3">
    <source>
        <dbReference type="Proteomes" id="UP000614350"/>
    </source>
</evidence>
<feature type="region of interest" description="Disordered" evidence="1">
    <location>
        <begin position="43"/>
        <end position="65"/>
    </location>
</feature>
<organism evidence="2 3">
    <name type="scientific">Vespula vulgaris</name>
    <name type="common">Yellow jacket</name>
    <name type="synonym">Wasp</name>
    <dbReference type="NCBI Taxonomy" id="7454"/>
    <lineage>
        <taxon>Eukaryota</taxon>
        <taxon>Metazoa</taxon>
        <taxon>Ecdysozoa</taxon>
        <taxon>Arthropoda</taxon>
        <taxon>Hexapoda</taxon>
        <taxon>Insecta</taxon>
        <taxon>Pterygota</taxon>
        <taxon>Neoptera</taxon>
        <taxon>Endopterygota</taxon>
        <taxon>Hymenoptera</taxon>
        <taxon>Apocrita</taxon>
        <taxon>Aculeata</taxon>
        <taxon>Vespoidea</taxon>
        <taxon>Vespidae</taxon>
        <taxon>Vespinae</taxon>
        <taxon>Vespula</taxon>
    </lineage>
</organism>
<accession>A0A834N7G2</accession>
<dbReference type="AlphaFoldDB" id="A0A834N7G2"/>
<dbReference type="EMBL" id="JACSEA010000006">
    <property type="protein sequence ID" value="KAF7398525.1"/>
    <property type="molecule type" value="Genomic_DNA"/>
</dbReference>
<proteinExistence type="predicted"/>
<keyword evidence="3" id="KW-1185">Reference proteome</keyword>
<evidence type="ECO:0000313" key="2">
    <source>
        <dbReference type="EMBL" id="KAF7398525.1"/>
    </source>
</evidence>
<gene>
    <name evidence="2" type="ORF">HZH66_006422</name>
</gene>
<evidence type="ECO:0000256" key="1">
    <source>
        <dbReference type="SAM" id="MobiDB-lite"/>
    </source>
</evidence>
<feature type="compositionally biased region" description="Polar residues" evidence="1">
    <location>
        <begin position="45"/>
        <end position="55"/>
    </location>
</feature>
<reference evidence="2" key="1">
    <citation type="journal article" date="2020" name="G3 (Bethesda)">
        <title>High-Quality Assemblies for Three Invasive Social Wasps from the &lt;i&gt;Vespula&lt;/i&gt; Genus.</title>
        <authorList>
            <person name="Harrop T.W.R."/>
            <person name="Guhlin J."/>
            <person name="McLaughlin G.M."/>
            <person name="Permina E."/>
            <person name="Stockwell P."/>
            <person name="Gilligan J."/>
            <person name="Le Lec M.F."/>
            <person name="Gruber M.A.M."/>
            <person name="Quinn O."/>
            <person name="Lovegrove M."/>
            <person name="Duncan E.J."/>
            <person name="Remnant E.J."/>
            <person name="Van Eeckhoven J."/>
            <person name="Graham B."/>
            <person name="Knapp R.A."/>
            <person name="Langford K.W."/>
            <person name="Kronenberg Z."/>
            <person name="Press M.O."/>
            <person name="Eacker S.M."/>
            <person name="Wilson-Rankin E.E."/>
            <person name="Purcell J."/>
            <person name="Lester P.J."/>
            <person name="Dearden P.K."/>
        </authorList>
    </citation>
    <scope>NUCLEOTIDE SEQUENCE</scope>
    <source>
        <strain evidence="2">Marl-1</strain>
    </source>
</reference>
<comment type="caution">
    <text evidence="2">The sequence shown here is derived from an EMBL/GenBank/DDBJ whole genome shotgun (WGS) entry which is preliminary data.</text>
</comment>
<dbReference type="Proteomes" id="UP000614350">
    <property type="component" value="Unassembled WGS sequence"/>
</dbReference>